<feature type="compositionally biased region" description="Basic and acidic residues" evidence="1">
    <location>
        <begin position="19"/>
        <end position="29"/>
    </location>
</feature>
<keyword evidence="3" id="KW-1185">Reference proteome</keyword>
<feature type="compositionally biased region" description="Polar residues" evidence="1">
    <location>
        <begin position="31"/>
        <end position="43"/>
    </location>
</feature>
<name>A0ABR1B4C5_POLSC</name>
<comment type="caution">
    <text evidence="2">The sequence shown here is derived from an EMBL/GenBank/DDBJ whole genome shotgun (WGS) entry which is preliminary data.</text>
</comment>
<feature type="region of interest" description="Disordered" evidence="1">
    <location>
        <begin position="19"/>
        <end position="43"/>
    </location>
</feature>
<evidence type="ECO:0000313" key="2">
    <source>
        <dbReference type="EMBL" id="KAK6634807.1"/>
    </source>
</evidence>
<evidence type="ECO:0000313" key="3">
    <source>
        <dbReference type="Proteomes" id="UP001359485"/>
    </source>
</evidence>
<reference evidence="2 3" key="1">
    <citation type="submission" date="2023-09" db="EMBL/GenBank/DDBJ databases">
        <title>Genomes of two closely related lineages of the louse Polyplax serrata with different host specificities.</title>
        <authorList>
            <person name="Martinu J."/>
            <person name="Tarabai H."/>
            <person name="Stefka J."/>
            <person name="Hypsa V."/>
        </authorList>
    </citation>
    <scope>NUCLEOTIDE SEQUENCE [LARGE SCALE GENOMIC DNA]</scope>
    <source>
        <strain evidence="2">98ZLc_SE</strain>
    </source>
</reference>
<protein>
    <submittedName>
        <fullName evidence="2">Uncharacterized protein</fullName>
    </submittedName>
</protein>
<dbReference type="EMBL" id="JAWJWF010000003">
    <property type="protein sequence ID" value="KAK6634807.1"/>
    <property type="molecule type" value="Genomic_DNA"/>
</dbReference>
<sequence>MTFPSGRVQRIEHDILKKTREHKKVERKLPTRSNIIQQTPYKSSTFNKYHSGEKFKQEDSFPLSSSQQSHPHRERAQSDEFTKPFPLKYETVNWKTSDEERKNPLNIRHFNCRRFSEGTFEENDNWKRNSTSSMRLKGTNISPCLGHFESEMCKNQRSRHFQSETNFEFENKIYRQMETDEETDYDNEGGLFVKSRKFFEKSTETFLNNSLTNLKNNNLPFADIKNRNIYNIYKRNEAVNYCYGSNSTRHSYCSLNNKFDNLNATKLSISSSKRPLGIGLTFGVEDQFKHLNNRNYFFTNYRSFGGNCHATMYTNTKNKSFFYNFWFNKSKSNNINNRSNSKNLRSTSLARPLCFS</sequence>
<feature type="region of interest" description="Disordered" evidence="1">
    <location>
        <begin position="56"/>
        <end position="82"/>
    </location>
</feature>
<evidence type="ECO:0000256" key="1">
    <source>
        <dbReference type="SAM" id="MobiDB-lite"/>
    </source>
</evidence>
<accession>A0ABR1B4C5</accession>
<proteinExistence type="predicted"/>
<organism evidence="2 3">
    <name type="scientific">Polyplax serrata</name>
    <name type="common">Common mouse louse</name>
    <dbReference type="NCBI Taxonomy" id="468196"/>
    <lineage>
        <taxon>Eukaryota</taxon>
        <taxon>Metazoa</taxon>
        <taxon>Ecdysozoa</taxon>
        <taxon>Arthropoda</taxon>
        <taxon>Hexapoda</taxon>
        <taxon>Insecta</taxon>
        <taxon>Pterygota</taxon>
        <taxon>Neoptera</taxon>
        <taxon>Paraneoptera</taxon>
        <taxon>Psocodea</taxon>
        <taxon>Troctomorpha</taxon>
        <taxon>Phthiraptera</taxon>
        <taxon>Anoplura</taxon>
        <taxon>Polyplacidae</taxon>
        <taxon>Polyplax</taxon>
    </lineage>
</organism>
<gene>
    <name evidence="2" type="ORF">RUM44_000054</name>
</gene>
<dbReference type="Proteomes" id="UP001359485">
    <property type="component" value="Unassembled WGS sequence"/>
</dbReference>